<evidence type="ECO:0000313" key="1">
    <source>
        <dbReference type="EMBL" id="HJG87782.1"/>
    </source>
</evidence>
<comment type="caution">
    <text evidence="1">The sequence shown here is derived from an EMBL/GenBank/DDBJ whole genome shotgun (WGS) entry which is preliminary data.</text>
</comment>
<gene>
    <name evidence="1" type="ORF">K8V01_12325</name>
</gene>
<reference evidence="1" key="1">
    <citation type="journal article" date="2021" name="PeerJ">
        <title>Extensive microbial diversity within the chicken gut microbiome revealed by metagenomics and culture.</title>
        <authorList>
            <person name="Gilroy R."/>
            <person name="Ravi A."/>
            <person name="Getino M."/>
            <person name="Pursley I."/>
            <person name="Horton D.L."/>
            <person name="Alikhan N.F."/>
            <person name="Baker D."/>
            <person name="Gharbi K."/>
            <person name="Hall N."/>
            <person name="Watson M."/>
            <person name="Adriaenssens E.M."/>
            <person name="Foster-Nyarko E."/>
            <person name="Jarju S."/>
            <person name="Secka A."/>
            <person name="Antonio M."/>
            <person name="Oren A."/>
            <person name="Chaudhuri R.R."/>
            <person name="La Ragione R."/>
            <person name="Hildebrand F."/>
            <person name="Pallen M.J."/>
        </authorList>
    </citation>
    <scope>NUCLEOTIDE SEQUENCE</scope>
    <source>
        <strain evidence="1">CHK179-5677</strain>
    </source>
</reference>
<dbReference type="AlphaFoldDB" id="A0A921MPG5"/>
<evidence type="ECO:0000313" key="2">
    <source>
        <dbReference type="Proteomes" id="UP000760668"/>
    </source>
</evidence>
<dbReference type="RefSeq" id="WP_295369718.1">
    <property type="nucleotide sequence ID" value="NZ_DYUC01000125.1"/>
</dbReference>
<protein>
    <submittedName>
        <fullName evidence="1">Uncharacterized protein</fullName>
    </submittedName>
</protein>
<reference evidence="1" key="2">
    <citation type="submission" date="2021-09" db="EMBL/GenBank/DDBJ databases">
        <authorList>
            <person name="Gilroy R."/>
        </authorList>
    </citation>
    <scope>NUCLEOTIDE SEQUENCE</scope>
    <source>
        <strain evidence="1">CHK179-5677</strain>
    </source>
</reference>
<organism evidence="1 2">
    <name type="scientific">Pseudoflavonifractor capillosus</name>
    <dbReference type="NCBI Taxonomy" id="106588"/>
    <lineage>
        <taxon>Bacteria</taxon>
        <taxon>Bacillati</taxon>
        <taxon>Bacillota</taxon>
        <taxon>Clostridia</taxon>
        <taxon>Eubacteriales</taxon>
        <taxon>Oscillospiraceae</taxon>
        <taxon>Pseudoflavonifractor</taxon>
    </lineage>
</organism>
<name>A0A921MPG5_9FIRM</name>
<accession>A0A921MPG5</accession>
<proteinExistence type="predicted"/>
<dbReference type="Proteomes" id="UP000760668">
    <property type="component" value="Unassembled WGS sequence"/>
</dbReference>
<dbReference type="EMBL" id="DYUC01000125">
    <property type="protein sequence ID" value="HJG87782.1"/>
    <property type="molecule type" value="Genomic_DNA"/>
</dbReference>
<sequence length="422" mass="45587">MSHFLRDMFSSADAVRQRQLEELNSRSRLPCLGTQTDKFFSSYRRALRSTVVSGGSAPFRAAVIHGILRQYAAQGVPTVVLHCGSPWLSCGAAAGAVLPGGRRFRCDPLLGSSPGGAAELLTDLSGSLSPGGPPLGGLWDLLLEVLALKDGPVTLSALCAGACRDLPEELARLSRKGALDSGRACTLLDRFNALPPGALDAGDQLLCKLRRWPGTCPEEPDREALGLAQAVELGGLASIDLVSDSNLAPKELCFLVLRRLMEHGRQFLVVCDGLSLSSQTVQMEQFFQGASPGVRFLFAGPDVPVQLQARPGLMDHLMKTWDGGANAVIFFHTSPAGKEFWLQYLGTYRHRCLEQSYSYTRDSAAVLRHSEGRSGVLKEEARHVMEEEELRTLPENQAVVAVPAERKRGILTFQGLRPAGIS</sequence>